<keyword evidence="2" id="KW-1185">Reference proteome</keyword>
<proteinExistence type="predicted"/>
<dbReference type="RefSeq" id="WP_247200512.1">
    <property type="nucleotide sequence ID" value="NZ_JALKCG010000003.1"/>
</dbReference>
<sequence length="249" mass="27048">MTRPVLIVGDSHVDAIKSALAANGAPAGIEAFRLAKMKNGKPFGELPFDDALRRIRTLPRDALVVCAIGGNQHQSIGLVQHRRRFDFALPGESLPDDDSAEIVPFQAMRALFERGLRGGDFAKLRAIRETAPGEVVQLAPPPPKADEDFVRRHIDTVFRDMGFDETGLSEAGLRLRLWRLQLLVTGELCGEIGVELVPNPLAALTPNGFLAPDFYAADATHANAAYGREVLGQIEARRRRTAPAEAGRG</sequence>
<evidence type="ECO:0000313" key="2">
    <source>
        <dbReference type="Proteomes" id="UP001202867"/>
    </source>
</evidence>
<gene>
    <name evidence="1" type="ORF">MWN33_10825</name>
</gene>
<comment type="caution">
    <text evidence="1">The sequence shown here is derived from an EMBL/GenBank/DDBJ whole genome shotgun (WGS) entry which is preliminary data.</text>
</comment>
<name>A0ABT0DMU3_9HYPH</name>
<organism evidence="1 2">
    <name type="scientific">Ancylobacter koreensis</name>
    <dbReference type="NCBI Taxonomy" id="266121"/>
    <lineage>
        <taxon>Bacteria</taxon>
        <taxon>Pseudomonadati</taxon>
        <taxon>Pseudomonadota</taxon>
        <taxon>Alphaproteobacteria</taxon>
        <taxon>Hyphomicrobiales</taxon>
        <taxon>Xanthobacteraceae</taxon>
        <taxon>Ancylobacter</taxon>
    </lineage>
</organism>
<dbReference type="Proteomes" id="UP001202867">
    <property type="component" value="Unassembled WGS sequence"/>
</dbReference>
<accession>A0ABT0DMU3</accession>
<reference evidence="2" key="2">
    <citation type="submission" date="2023-07" db="EMBL/GenBank/DDBJ databases">
        <title>Ancylobacter moscoviensis sp. nov., facultatively methylotrophic bacteria from activated sludge and the reclassification of Starkeya novella (Starkey 1934) Kelly et al. 2000 as Ancylobacter novellus comb. nov., Starkeya koreensis Im et al. 2006 as Ancylobacter koreensis comb.nov., Angulomicrobium tetraedrale Vasil'eva et al. 1986 as Ancylobacter tetraedralis comb. nov., Angulomicrobium amanitiforme Fritz et al. 2004 as Ancylobacter amanitiformis comb. nov. and Methylorhabdus multivorans Doronina et al. 1996 as Ancylobacter multivorans comb. nov. and emended description of the genus Ancylobacter.</title>
        <authorList>
            <person name="Doronina N."/>
            <person name="Chemodurova A."/>
            <person name="Grouzdev D."/>
            <person name="Koziaeva V."/>
            <person name="Shi W."/>
            <person name="Wu L."/>
            <person name="Kaparullina E."/>
        </authorList>
    </citation>
    <scope>NUCLEOTIDE SEQUENCE [LARGE SCALE GENOMIC DNA]</scope>
    <source>
        <strain evidence="2">Jip08</strain>
    </source>
</reference>
<reference evidence="1 2" key="1">
    <citation type="submission" date="2022-04" db="EMBL/GenBank/DDBJ databases">
        <authorList>
            <person name="Grouzdev D.S."/>
            <person name="Pantiukh K.S."/>
            <person name="Krutkina M.S."/>
        </authorList>
    </citation>
    <scope>NUCLEOTIDE SEQUENCE [LARGE SCALE GENOMIC DNA]</scope>
    <source>
        <strain evidence="1 2">Jip08</strain>
    </source>
</reference>
<protein>
    <submittedName>
        <fullName evidence="1">Uncharacterized protein</fullName>
    </submittedName>
</protein>
<evidence type="ECO:0000313" key="1">
    <source>
        <dbReference type="EMBL" id="MCK0208524.1"/>
    </source>
</evidence>
<dbReference type="EMBL" id="JALKCG010000003">
    <property type="protein sequence ID" value="MCK0208524.1"/>
    <property type="molecule type" value="Genomic_DNA"/>
</dbReference>